<sequence length="188" mass="21392">MSETPYGFDAAKLRVARTAAGTSVARIARATGVSERAVSLYLAGTRTPRPEILMQLAKAVGTDPAALCTVEHETLAHLRIFTGRSRSAMARQLGMAEETYRQMETTGQRGRLARSRYDDHEDRWIAWQEWASPLFGVTAERLDAAEQHTREQHLAERERRWQRLRLAAPDRAVRIEDLGRAGRRLRRR</sequence>
<gene>
    <name evidence="2" type="ORF">Sspor_00310</name>
</gene>
<dbReference type="SUPFAM" id="SSF47413">
    <property type="entry name" value="lambda repressor-like DNA-binding domains"/>
    <property type="match status" value="1"/>
</dbReference>
<protein>
    <recommendedName>
        <fullName evidence="1">HTH cro/C1-type domain-containing protein</fullName>
    </recommendedName>
</protein>
<evidence type="ECO:0000259" key="1">
    <source>
        <dbReference type="PROSITE" id="PS50943"/>
    </source>
</evidence>
<accession>A0ABQ3T256</accession>
<keyword evidence="3" id="KW-1185">Reference proteome</keyword>
<dbReference type="Gene3D" id="1.10.260.40">
    <property type="entry name" value="lambda repressor-like DNA-binding domains"/>
    <property type="match status" value="1"/>
</dbReference>
<dbReference type="InterPro" id="IPR001387">
    <property type="entry name" value="Cro/C1-type_HTH"/>
</dbReference>
<dbReference type="InterPro" id="IPR010982">
    <property type="entry name" value="Lambda_DNA-bd_dom_sf"/>
</dbReference>
<organism evidence="2 3">
    <name type="scientific">Streptomyces spororaveus</name>
    <dbReference type="NCBI Taxonomy" id="284039"/>
    <lineage>
        <taxon>Bacteria</taxon>
        <taxon>Bacillati</taxon>
        <taxon>Actinomycetota</taxon>
        <taxon>Actinomycetes</taxon>
        <taxon>Kitasatosporales</taxon>
        <taxon>Streptomycetaceae</taxon>
        <taxon>Streptomyces</taxon>
    </lineage>
</organism>
<dbReference type="Proteomes" id="UP000608522">
    <property type="component" value="Unassembled WGS sequence"/>
</dbReference>
<dbReference type="RefSeq" id="WP_202197109.1">
    <property type="nucleotide sequence ID" value="NZ_BAAATO010000053.1"/>
</dbReference>
<reference evidence="3" key="1">
    <citation type="submission" date="2023-07" db="EMBL/GenBank/DDBJ databases">
        <title>Whole genome shotgun sequence of Streptomyces spororaveus NBRC 15456.</title>
        <authorList>
            <person name="Komaki H."/>
            <person name="Tamura T."/>
        </authorList>
    </citation>
    <scope>NUCLEOTIDE SEQUENCE [LARGE SCALE GENOMIC DNA]</scope>
    <source>
        <strain evidence="3">NBRC 15456</strain>
    </source>
</reference>
<comment type="caution">
    <text evidence="2">The sequence shown here is derived from an EMBL/GenBank/DDBJ whole genome shotgun (WGS) entry which is preliminary data.</text>
</comment>
<dbReference type="SMART" id="SM00530">
    <property type="entry name" value="HTH_XRE"/>
    <property type="match status" value="1"/>
</dbReference>
<evidence type="ECO:0000313" key="2">
    <source>
        <dbReference type="EMBL" id="GHI74470.1"/>
    </source>
</evidence>
<dbReference type="PROSITE" id="PS50943">
    <property type="entry name" value="HTH_CROC1"/>
    <property type="match status" value="1"/>
</dbReference>
<feature type="domain" description="HTH cro/C1-type" evidence="1">
    <location>
        <begin position="13"/>
        <end position="67"/>
    </location>
</feature>
<dbReference type="EMBL" id="BNED01000001">
    <property type="protein sequence ID" value="GHI74470.1"/>
    <property type="molecule type" value="Genomic_DNA"/>
</dbReference>
<name>A0ABQ3T256_9ACTN</name>
<proteinExistence type="predicted"/>
<evidence type="ECO:0000313" key="3">
    <source>
        <dbReference type="Proteomes" id="UP000608522"/>
    </source>
</evidence>
<dbReference type="CDD" id="cd00093">
    <property type="entry name" value="HTH_XRE"/>
    <property type="match status" value="1"/>
</dbReference>
<dbReference type="Pfam" id="PF13560">
    <property type="entry name" value="HTH_31"/>
    <property type="match status" value="1"/>
</dbReference>